<sequence>MKKMLIAGVAAAALTLGVSTNAEAASYTWYNAGYNDVQNGSLNAQVYSNGNRVSKAKVTYKKTKGSGVSVKFGFQAVNKKGGAQGPVSWSGTYKMKSKQTKTATFSGSASLSSKRPCARALMKDTISGKNYYTRTTFCTGL</sequence>
<reference evidence="3 4" key="1">
    <citation type="submission" date="2014-11" db="EMBL/GenBank/DDBJ databases">
        <title>Draft Genome Sequence of Brevibacterium linens AE038-8.</title>
        <authorList>
            <person name="Maizel D."/>
            <person name="Utturkar S.M."/>
            <person name="Brown S.D."/>
            <person name="Ferrero M."/>
            <person name="Rosen B.P."/>
        </authorList>
    </citation>
    <scope>NUCLEOTIDE SEQUENCE [LARGE SCALE GENOMIC DNA]</scope>
    <source>
        <strain evidence="3 4">AE038-8</strain>
    </source>
</reference>
<evidence type="ECO:0000313" key="5">
    <source>
        <dbReference type="Proteomes" id="UP000075950"/>
    </source>
</evidence>
<dbReference type="AlphaFoldDB" id="A0A0B9A5Z6"/>
<gene>
    <name evidence="2" type="ORF">A2T55_01245</name>
    <name evidence="3" type="ORF">AE0388_2935</name>
</gene>
<dbReference type="PATRIC" id="fig|1703.6.peg.2882"/>
<evidence type="ECO:0000313" key="2">
    <source>
        <dbReference type="EMBL" id="AMT92595.1"/>
    </source>
</evidence>
<dbReference type="EMBL" id="CP014869">
    <property type="protein sequence ID" value="AMT92595.1"/>
    <property type="molecule type" value="Genomic_DNA"/>
</dbReference>
<dbReference type="Proteomes" id="UP000031488">
    <property type="component" value="Unassembled WGS sequence"/>
</dbReference>
<keyword evidence="1" id="KW-0732">Signal</keyword>
<accession>A0A144M2J6</accession>
<feature type="signal peptide" evidence="1">
    <location>
        <begin position="1"/>
        <end position="24"/>
    </location>
</feature>
<accession>A0A0B9A5Z6</accession>
<evidence type="ECO:0000313" key="4">
    <source>
        <dbReference type="Proteomes" id="UP000031488"/>
    </source>
</evidence>
<dbReference type="OrthoDB" id="9889576at2"/>
<protein>
    <submittedName>
        <fullName evidence="3">Uncharacterized protein</fullName>
    </submittedName>
</protein>
<organism evidence="3 4">
    <name type="scientific">Brevibacterium linens</name>
    <dbReference type="NCBI Taxonomy" id="1703"/>
    <lineage>
        <taxon>Bacteria</taxon>
        <taxon>Bacillati</taxon>
        <taxon>Actinomycetota</taxon>
        <taxon>Actinomycetes</taxon>
        <taxon>Micrococcales</taxon>
        <taxon>Brevibacteriaceae</taxon>
        <taxon>Brevibacterium</taxon>
    </lineage>
</organism>
<evidence type="ECO:0000256" key="1">
    <source>
        <dbReference type="SAM" id="SignalP"/>
    </source>
</evidence>
<dbReference type="RefSeq" id="WP_039211600.1">
    <property type="nucleotide sequence ID" value="NZ_CP014869.1"/>
</dbReference>
<dbReference type="Proteomes" id="UP000075950">
    <property type="component" value="Chromosome"/>
</dbReference>
<name>A0A0B9A5Z6_BRELN</name>
<dbReference type="EMBL" id="JTJZ01000022">
    <property type="protein sequence ID" value="KHS50863.1"/>
    <property type="molecule type" value="Genomic_DNA"/>
</dbReference>
<proteinExistence type="predicted"/>
<evidence type="ECO:0000313" key="3">
    <source>
        <dbReference type="EMBL" id="KHS50863.1"/>
    </source>
</evidence>
<reference evidence="5" key="3">
    <citation type="submission" date="2016-03" db="EMBL/GenBank/DDBJ databases">
        <authorList>
            <person name="Ploux O."/>
        </authorList>
    </citation>
    <scope>NUCLEOTIDE SEQUENCE [LARGE SCALE GENOMIC DNA]</scope>
    <source>
        <strain evidence="5">BS258</strain>
    </source>
</reference>
<reference evidence="2" key="2">
    <citation type="submission" date="2016-03" db="EMBL/GenBank/DDBJ databases">
        <authorList>
            <person name="Zhu Y."/>
            <person name="Sun C."/>
        </authorList>
    </citation>
    <scope>NUCLEOTIDE SEQUENCE</scope>
    <source>
        <strain evidence="2">BS258</strain>
    </source>
</reference>
<feature type="chain" id="PRO_5013446285" evidence="1">
    <location>
        <begin position="25"/>
        <end position="141"/>
    </location>
</feature>
<dbReference type="KEGG" id="bly:A2T55_01245"/>
<keyword evidence="4" id="KW-1185">Reference proteome</keyword>